<dbReference type="Pfam" id="PF03547">
    <property type="entry name" value="Mem_trans"/>
    <property type="match status" value="1"/>
</dbReference>
<evidence type="ECO:0000313" key="9">
    <source>
        <dbReference type="EMBL" id="MBP0482695.1"/>
    </source>
</evidence>
<keyword evidence="3" id="KW-0813">Transport</keyword>
<evidence type="ECO:0000256" key="6">
    <source>
        <dbReference type="ARBA" id="ARBA00022989"/>
    </source>
</evidence>
<feature type="transmembrane region" description="Helical" evidence="8">
    <location>
        <begin position="186"/>
        <end position="208"/>
    </location>
</feature>
<feature type="transmembrane region" description="Helical" evidence="8">
    <location>
        <begin position="122"/>
        <end position="142"/>
    </location>
</feature>
<evidence type="ECO:0000313" key="10">
    <source>
        <dbReference type="Proteomes" id="UP000675940"/>
    </source>
</evidence>
<keyword evidence="5 8" id="KW-0812">Transmembrane</keyword>
<comment type="subcellular location">
    <subcellularLocation>
        <location evidence="1">Cell membrane</location>
        <topology evidence="1">Multi-pass membrane protein</topology>
    </subcellularLocation>
</comment>
<protein>
    <submittedName>
        <fullName evidence="9">AEC family transporter</fullName>
    </submittedName>
</protein>
<dbReference type="PANTHER" id="PTHR36838:SF4">
    <property type="entry name" value="AUXIN EFFLUX CARRIER FAMILY PROTEIN"/>
    <property type="match status" value="1"/>
</dbReference>
<organism evidence="9 10">
    <name type="scientific">Sagittula salina</name>
    <dbReference type="NCBI Taxonomy" id="2820268"/>
    <lineage>
        <taxon>Bacteria</taxon>
        <taxon>Pseudomonadati</taxon>
        <taxon>Pseudomonadota</taxon>
        <taxon>Alphaproteobacteria</taxon>
        <taxon>Rhodobacterales</taxon>
        <taxon>Roseobacteraceae</taxon>
        <taxon>Sagittula</taxon>
    </lineage>
</organism>
<dbReference type="PANTHER" id="PTHR36838">
    <property type="entry name" value="AUXIN EFFLUX CARRIER FAMILY PROTEIN"/>
    <property type="match status" value="1"/>
</dbReference>
<dbReference type="InterPro" id="IPR004776">
    <property type="entry name" value="Mem_transp_PIN-like"/>
</dbReference>
<reference evidence="9" key="1">
    <citation type="submission" date="2021-03" db="EMBL/GenBank/DDBJ databases">
        <title>Sagittula salina sp. nov. strain M10.9X isolated from the marine waste.</title>
        <authorList>
            <person name="Satari L."/>
            <person name="Molina-Menor E."/>
            <person name="Vidal-Verdu A."/>
            <person name="Pascual J."/>
            <person name="Pereto J."/>
            <person name="Porcar M."/>
        </authorList>
    </citation>
    <scope>NUCLEOTIDE SEQUENCE</scope>
    <source>
        <strain evidence="9">M10.9X</strain>
    </source>
</reference>
<feature type="transmembrane region" description="Helical" evidence="8">
    <location>
        <begin position="274"/>
        <end position="295"/>
    </location>
</feature>
<dbReference type="Gene3D" id="1.20.1530.20">
    <property type="match status" value="1"/>
</dbReference>
<name>A0A940MJ28_9RHOB</name>
<dbReference type="GO" id="GO:0005886">
    <property type="term" value="C:plasma membrane"/>
    <property type="evidence" value="ECO:0007669"/>
    <property type="project" value="UniProtKB-SubCell"/>
</dbReference>
<feature type="transmembrane region" description="Helical" evidence="8">
    <location>
        <begin position="35"/>
        <end position="52"/>
    </location>
</feature>
<keyword evidence="10" id="KW-1185">Reference proteome</keyword>
<evidence type="ECO:0000256" key="1">
    <source>
        <dbReference type="ARBA" id="ARBA00004651"/>
    </source>
</evidence>
<dbReference type="Proteomes" id="UP000675940">
    <property type="component" value="Unassembled WGS sequence"/>
</dbReference>
<proteinExistence type="inferred from homology"/>
<feature type="transmembrane region" description="Helical" evidence="8">
    <location>
        <begin position="154"/>
        <end position="174"/>
    </location>
</feature>
<evidence type="ECO:0000256" key="2">
    <source>
        <dbReference type="ARBA" id="ARBA00010145"/>
    </source>
</evidence>
<sequence>MLTTIWPLFALICAGFVMARRGFPSDAFWPAAERINYFVLFPALLVSSLAQAPVRDPEVLRLGAAAAVTVLAATLALVALRVLRPAPPARFGPALQGVVRFNTYLGFALVTRTLGAEGAGQAAVYLAVAVPLVNVLSILALTGRARPVQILKTVLRNPLVLACIAGIALAFAGVGLPFGSAELLTLLAQASLPLGLLSVGAALQLATLRQDLGAIAGISVLRLLAMPALAAGVALGFGLSPQAGFILMAFSAIPAAPTAYVLTRQLGGDGPFMAGIITAQTVAAVLTLPLVLGALSSVTP</sequence>
<dbReference type="InterPro" id="IPR038770">
    <property type="entry name" value="Na+/solute_symporter_sf"/>
</dbReference>
<keyword evidence="7 8" id="KW-0472">Membrane</keyword>
<feature type="transmembrane region" description="Helical" evidence="8">
    <location>
        <begin position="59"/>
        <end position="83"/>
    </location>
</feature>
<evidence type="ECO:0000256" key="7">
    <source>
        <dbReference type="ARBA" id="ARBA00023136"/>
    </source>
</evidence>
<evidence type="ECO:0000256" key="4">
    <source>
        <dbReference type="ARBA" id="ARBA00022475"/>
    </source>
</evidence>
<feature type="transmembrane region" description="Helical" evidence="8">
    <location>
        <begin position="220"/>
        <end position="239"/>
    </location>
</feature>
<evidence type="ECO:0000256" key="8">
    <source>
        <dbReference type="SAM" id="Phobius"/>
    </source>
</evidence>
<feature type="transmembrane region" description="Helical" evidence="8">
    <location>
        <begin position="245"/>
        <end position="262"/>
    </location>
</feature>
<evidence type="ECO:0000256" key="5">
    <source>
        <dbReference type="ARBA" id="ARBA00022692"/>
    </source>
</evidence>
<dbReference type="EMBL" id="JAGISH010000004">
    <property type="protein sequence ID" value="MBP0482695.1"/>
    <property type="molecule type" value="Genomic_DNA"/>
</dbReference>
<accession>A0A940MJ28</accession>
<dbReference type="GO" id="GO:0055085">
    <property type="term" value="P:transmembrane transport"/>
    <property type="evidence" value="ECO:0007669"/>
    <property type="project" value="InterPro"/>
</dbReference>
<dbReference type="RefSeq" id="WP_209360640.1">
    <property type="nucleotide sequence ID" value="NZ_JAGISH010000004.1"/>
</dbReference>
<gene>
    <name evidence="9" type="ORF">J5474_09355</name>
</gene>
<comment type="similarity">
    <text evidence="2">Belongs to the auxin efflux carrier (TC 2.A.69) family.</text>
</comment>
<keyword evidence="6 8" id="KW-1133">Transmembrane helix</keyword>
<comment type="caution">
    <text evidence="9">The sequence shown here is derived from an EMBL/GenBank/DDBJ whole genome shotgun (WGS) entry which is preliminary data.</text>
</comment>
<dbReference type="AlphaFoldDB" id="A0A940MJ28"/>
<evidence type="ECO:0000256" key="3">
    <source>
        <dbReference type="ARBA" id="ARBA00022448"/>
    </source>
</evidence>
<keyword evidence="4" id="KW-1003">Cell membrane</keyword>